<proteinExistence type="predicted"/>
<keyword evidence="3" id="KW-1185">Reference proteome</keyword>
<dbReference type="InterPro" id="IPR051044">
    <property type="entry name" value="MAG_DAG_Lipase"/>
</dbReference>
<gene>
    <name evidence="2" type="ORF">M9R32_00675</name>
</gene>
<dbReference type="InterPro" id="IPR029058">
    <property type="entry name" value="AB_hydrolase_fold"/>
</dbReference>
<sequence length="306" mass="34496">MTKSIHYVKMSDGHEVYTVVYQPQSNPIGHIHILHGMAEHIGRYEQFARFLVNKGYVVSGHDHRGHGFTGEKNNQKGFFAESDGFERVTEDVREVLQDVRSDLSCDRPILFGHSMGSFIGRRYIQKYGHSVSKIVLSGTGGSAGFSGKVGKLIASGFARVKGTQTENPLLNKMTFGKFNKAFSDVKTEFDWLSSDPAEVQKYIEDPYCGFIASNQFFVDLITGLDRIHDTKEIAKIPKNLPILMISGTLDPVSQNGKHLWKVAESFKKAGLKDITVVLVEGKRHELLKEINREETFELIINWMEKK</sequence>
<dbReference type="Gene3D" id="3.40.50.1820">
    <property type="entry name" value="alpha/beta hydrolase"/>
    <property type="match status" value="1"/>
</dbReference>
<dbReference type="EMBL" id="JAMKBJ010000001">
    <property type="protein sequence ID" value="MCZ8535698.1"/>
    <property type="molecule type" value="Genomic_DNA"/>
</dbReference>
<reference evidence="2" key="1">
    <citation type="submission" date="2022-05" db="EMBL/GenBank/DDBJ databases">
        <authorList>
            <person name="Colautti A."/>
            <person name="Iacumin L."/>
        </authorList>
    </citation>
    <scope>NUCLEOTIDE SEQUENCE</scope>
    <source>
        <strain evidence="2">SK 55</strain>
    </source>
</reference>
<dbReference type="AlphaFoldDB" id="A0A9X3RCS5"/>
<evidence type="ECO:0000259" key="1">
    <source>
        <dbReference type="Pfam" id="PF12146"/>
    </source>
</evidence>
<comment type="caution">
    <text evidence="2">The sequence shown here is derived from an EMBL/GenBank/DDBJ whole genome shotgun (WGS) entry which is preliminary data.</text>
</comment>
<dbReference type="Proteomes" id="UP001152173">
    <property type="component" value="Unassembled WGS sequence"/>
</dbReference>
<dbReference type="PANTHER" id="PTHR11614">
    <property type="entry name" value="PHOSPHOLIPASE-RELATED"/>
    <property type="match status" value="1"/>
</dbReference>
<name>A0A9X3RCS5_9BACL</name>
<dbReference type="SUPFAM" id="SSF53474">
    <property type="entry name" value="alpha/beta-Hydrolases"/>
    <property type="match status" value="1"/>
</dbReference>
<evidence type="ECO:0000313" key="3">
    <source>
        <dbReference type="Proteomes" id="UP001152173"/>
    </source>
</evidence>
<dbReference type="InterPro" id="IPR022742">
    <property type="entry name" value="Hydrolase_4"/>
</dbReference>
<dbReference type="RefSeq" id="WP_269924817.1">
    <property type="nucleotide sequence ID" value="NZ_JAMKBJ010000001.1"/>
</dbReference>
<protein>
    <submittedName>
        <fullName evidence="2">Alpha/beta hydrolase</fullName>
    </submittedName>
</protein>
<dbReference type="Pfam" id="PF12146">
    <property type="entry name" value="Hydrolase_4"/>
    <property type="match status" value="1"/>
</dbReference>
<feature type="domain" description="Serine aminopeptidase S33" evidence="1">
    <location>
        <begin position="26"/>
        <end position="290"/>
    </location>
</feature>
<keyword evidence="2" id="KW-0378">Hydrolase</keyword>
<dbReference type="GO" id="GO:0016787">
    <property type="term" value="F:hydrolase activity"/>
    <property type="evidence" value="ECO:0007669"/>
    <property type="project" value="UniProtKB-KW"/>
</dbReference>
<evidence type="ECO:0000313" key="2">
    <source>
        <dbReference type="EMBL" id="MCZ8535698.1"/>
    </source>
</evidence>
<organism evidence="2 3">
    <name type="scientific">Paenisporosarcina quisquiliarum</name>
    <dbReference type="NCBI Taxonomy" id="365346"/>
    <lineage>
        <taxon>Bacteria</taxon>
        <taxon>Bacillati</taxon>
        <taxon>Bacillota</taxon>
        <taxon>Bacilli</taxon>
        <taxon>Bacillales</taxon>
        <taxon>Caryophanaceae</taxon>
        <taxon>Paenisporosarcina</taxon>
    </lineage>
</organism>
<accession>A0A9X3RCS5</accession>